<dbReference type="HOGENOM" id="CLU_1859912_0_0_1"/>
<keyword evidence="1" id="KW-1133">Transmembrane helix</keyword>
<feature type="transmembrane region" description="Helical" evidence="1">
    <location>
        <begin position="84"/>
        <end position="108"/>
    </location>
</feature>
<protein>
    <submittedName>
        <fullName evidence="2">Uncharacterized protein</fullName>
    </submittedName>
</protein>
<proteinExistence type="predicted"/>
<keyword evidence="3" id="KW-1185">Reference proteome</keyword>
<feature type="transmembrane region" description="Helical" evidence="1">
    <location>
        <begin position="114"/>
        <end position="134"/>
    </location>
</feature>
<organism evidence="2 3">
    <name type="scientific">Tetraodon nigroviridis</name>
    <name type="common">Spotted green pufferfish</name>
    <name type="synonym">Chelonodon nigroviridis</name>
    <dbReference type="NCBI Taxonomy" id="99883"/>
    <lineage>
        <taxon>Eukaryota</taxon>
        <taxon>Metazoa</taxon>
        <taxon>Chordata</taxon>
        <taxon>Craniata</taxon>
        <taxon>Vertebrata</taxon>
        <taxon>Euteleostomi</taxon>
        <taxon>Actinopterygii</taxon>
        <taxon>Neopterygii</taxon>
        <taxon>Teleostei</taxon>
        <taxon>Neoteleostei</taxon>
        <taxon>Acanthomorphata</taxon>
        <taxon>Eupercaria</taxon>
        <taxon>Tetraodontiformes</taxon>
        <taxon>Tetradontoidea</taxon>
        <taxon>Tetraodontidae</taxon>
        <taxon>Tetraodon</taxon>
    </lineage>
</organism>
<feature type="transmembrane region" description="Helical" evidence="1">
    <location>
        <begin position="20"/>
        <end position="47"/>
    </location>
</feature>
<keyword evidence="1" id="KW-0472">Membrane</keyword>
<evidence type="ECO:0000313" key="2">
    <source>
        <dbReference type="Ensembl" id="ENSTNIP00000008674.1"/>
    </source>
</evidence>
<accession>H3CK95</accession>
<dbReference type="Proteomes" id="UP000007303">
    <property type="component" value="Unassembled WGS sequence"/>
</dbReference>
<reference evidence="3" key="1">
    <citation type="journal article" date="2004" name="Nature">
        <title>Genome duplication in the teleost fish Tetraodon nigroviridis reveals the early vertebrate proto-karyotype.</title>
        <authorList>
            <person name="Jaillon O."/>
            <person name="Aury J.-M."/>
            <person name="Brunet F."/>
            <person name="Petit J.-L."/>
            <person name="Stange-Thomann N."/>
            <person name="Mauceli E."/>
            <person name="Bouneau L."/>
            <person name="Fischer C."/>
            <person name="Ozouf-Costaz C."/>
            <person name="Bernot A."/>
            <person name="Nicaud S."/>
            <person name="Jaffe D."/>
            <person name="Fisher S."/>
            <person name="Lutfalla G."/>
            <person name="Dossat C."/>
            <person name="Segurens B."/>
            <person name="Dasilva C."/>
            <person name="Salanoubat M."/>
            <person name="Levy M."/>
            <person name="Boudet N."/>
            <person name="Castellano S."/>
            <person name="Anthouard V."/>
            <person name="Jubin C."/>
            <person name="Castelli V."/>
            <person name="Katinka M."/>
            <person name="Vacherie B."/>
            <person name="Biemont C."/>
            <person name="Skalli Z."/>
            <person name="Cattolico L."/>
            <person name="Poulain J."/>
            <person name="De Berardinis V."/>
            <person name="Cruaud C."/>
            <person name="Duprat S."/>
            <person name="Brottier P."/>
            <person name="Coutanceau J.-P."/>
            <person name="Gouzy J."/>
            <person name="Parra G."/>
            <person name="Lardier G."/>
            <person name="Chapple C."/>
            <person name="McKernan K.J."/>
            <person name="McEwan P."/>
            <person name="Bosak S."/>
            <person name="Kellis M."/>
            <person name="Volff J.-N."/>
            <person name="Guigo R."/>
            <person name="Zody M.C."/>
            <person name="Mesirov J."/>
            <person name="Lindblad-Toh K."/>
            <person name="Birren B."/>
            <person name="Nusbaum C."/>
            <person name="Kahn D."/>
            <person name="Robinson-Rechavi M."/>
            <person name="Laudet V."/>
            <person name="Schachter V."/>
            <person name="Quetier F."/>
            <person name="Saurin W."/>
            <person name="Scarpelli C."/>
            <person name="Wincker P."/>
            <person name="Lander E.S."/>
            <person name="Weissenbach J."/>
            <person name="Roest Crollius H."/>
        </authorList>
    </citation>
    <scope>NUCLEOTIDE SEQUENCE [LARGE SCALE GENOMIC DNA]</scope>
</reference>
<evidence type="ECO:0000256" key="1">
    <source>
        <dbReference type="SAM" id="Phobius"/>
    </source>
</evidence>
<sequence>FCQLSLHLFNVLSFSGRFPVIFLGLAFFVCEGFLFSNSSFSLILSLLLLQLPLFHFLLFLSLHLHFHLLLLLQVQLSLFSQRLPFQFLALVFLFVPQSFFHHSLLVFLSHQLQLFFQVLFPPLVSSFLPPFSLFHSLF</sequence>
<name>H3CK95_TETNG</name>
<dbReference type="InParanoid" id="H3CK95"/>
<reference evidence="2" key="3">
    <citation type="submission" date="2025-09" db="UniProtKB">
        <authorList>
            <consortium name="Ensembl"/>
        </authorList>
    </citation>
    <scope>IDENTIFICATION</scope>
</reference>
<dbReference type="Ensembl" id="ENSTNIT00000008843.1">
    <property type="protein sequence ID" value="ENSTNIP00000008674.1"/>
    <property type="gene ID" value="ENSTNIG00000005939.1"/>
</dbReference>
<evidence type="ECO:0000313" key="3">
    <source>
        <dbReference type="Proteomes" id="UP000007303"/>
    </source>
</evidence>
<dbReference type="AlphaFoldDB" id="H3CK95"/>
<keyword evidence="1" id="KW-0812">Transmembrane</keyword>
<reference evidence="2" key="2">
    <citation type="submission" date="2025-08" db="UniProtKB">
        <authorList>
            <consortium name="Ensembl"/>
        </authorList>
    </citation>
    <scope>IDENTIFICATION</scope>
</reference>